<dbReference type="GeneID" id="36344686"/>
<evidence type="ECO:0000313" key="2">
    <source>
        <dbReference type="Proteomes" id="UP000019149"/>
    </source>
</evidence>
<name>W6U717_ECHGR</name>
<accession>W6U717</accession>
<protein>
    <submittedName>
        <fullName evidence="1">Uncharacterized protein</fullName>
    </submittedName>
</protein>
<organism evidence="1 2">
    <name type="scientific">Echinococcus granulosus</name>
    <name type="common">Hydatid tapeworm</name>
    <dbReference type="NCBI Taxonomy" id="6210"/>
    <lineage>
        <taxon>Eukaryota</taxon>
        <taxon>Metazoa</taxon>
        <taxon>Spiralia</taxon>
        <taxon>Lophotrochozoa</taxon>
        <taxon>Platyhelminthes</taxon>
        <taxon>Cestoda</taxon>
        <taxon>Eucestoda</taxon>
        <taxon>Cyclophyllidea</taxon>
        <taxon>Taeniidae</taxon>
        <taxon>Echinococcus</taxon>
        <taxon>Echinococcus granulosus group</taxon>
    </lineage>
</organism>
<sequence>MYEGRRVNVDPFGVPAATAIAVVADIAVAKVVVADDRSVCAATLNVALNYKEPETGAVHPIRQLVDSVEIDSDPLWNEYLAHGTGQIKQPYLVCINLRFTS</sequence>
<dbReference type="RefSeq" id="XP_024347362.1">
    <property type="nucleotide sequence ID" value="XM_024498220.1"/>
</dbReference>
<reference evidence="1 2" key="1">
    <citation type="journal article" date="2013" name="Nat. Genet.">
        <title>The genome of the hydatid tapeworm Echinococcus granulosus.</title>
        <authorList>
            <person name="Zheng H."/>
            <person name="Zhang W."/>
            <person name="Zhang L."/>
            <person name="Zhang Z."/>
            <person name="Li J."/>
            <person name="Lu G."/>
            <person name="Zhu Y."/>
            <person name="Wang Y."/>
            <person name="Huang Y."/>
            <person name="Liu J."/>
            <person name="Kang H."/>
            <person name="Chen J."/>
            <person name="Wang L."/>
            <person name="Chen A."/>
            <person name="Yu S."/>
            <person name="Gao Z."/>
            <person name="Jin L."/>
            <person name="Gu W."/>
            <person name="Wang Z."/>
            <person name="Zhao L."/>
            <person name="Shi B."/>
            <person name="Wen H."/>
            <person name="Lin R."/>
            <person name="Jones M.K."/>
            <person name="Brejova B."/>
            <person name="Vinar T."/>
            <person name="Zhao G."/>
            <person name="McManus D.P."/>
            <person name="Chen Z."/>
            <person name="Zhou Y."/>
            <person name="Wang S."/>
        </authorList>
    </citation>
    <scope>NUCLEOTIDE SEQUENCE [LARGE SCALE GENOMIC DNA]</scope>
</reference>
<keyword evidence="2" id="KW-1185">Reference proteome</keyword>
<dbReference type="CTD" id="36344686"/>
<proteinExistence type="predicted"/>
<evidence type="ECO:0000313" key="1">
    <source>
        <dbReference type="EMBL" id="EUB56166.1"/>
    </source>
</evidence>
<dbReference type="EMBL" id="APAU02000126">
    <property type="protein sequence ID" value="EUB56166.1"/>
    <property type="molecule type" value="Genomic_DNA"/>
</dbReference>
<gene>
    <name evidence="1" type="ORF">EGR_08971</name>
</gene>
<dbReference type="AlphaFoldDB" id="W6U717"/>
<dbReference type="Proteomes" id="UP000019149">
    <property type="component" value="Unassembled WGS sequence"/>
</dbReference>
<comment type="caution">
    <text evidence="1">The sequence shown here is derived from an EMBL/GenBank/DDBJ whole genome shotgun (WGS) entry which is preliminary data.</text>
</comment>
<dbReference type="KEGG" id="egl:EGR_08971"/>